<feature type="compositionally biased region" description="Polar residues" evidence="9">
    <location>
        <begin position="31"/>
        <end position="60"/>
    </location>
</feature>
<feature type="region of interest" description="Disordered" evidence="9">
    <location>
        <begin position="171"/>
        <end position="226"/>
    </location>
</feature>
<evidence type="ECO:0000256" key="5">
    <source>
        <dbReference type="ARBA" id="ARBA00022807"/>
    </source>
</evidence>
<keyword evidence="2 8" id="KW-0645">Protease</keyword>
<feature type="region of interest" description="Disordered" evidence="9">
    <location>
        <begin position="404"/>
        <end position="427"/>
    </location>
</feature>
<evidence type="ECO:0000256" key="1">
    <source>
        <dbReference type="ARBA" id="ARBA00000707"/>
    </source>
</evidence>
<dbReference type="PANTHER" id="PTHR10589:SF29">
    <property type="entry name" value="UBIQUITIN CARBOXYL-TERMINAL HYDROLASE"/>
    <property type="match status" value="1"/>
</dbReference>
<evidence type="ECO:0000313" key="11">
    <source>
        <dbReference type="EMBL" id="SPO01352.1"/>
    </source>
</evidence>
<comment type="caution">
    <text evidence="6">Lacks conserved residue(s) required for the propagation of feature annotation.</text>
</comment>
<comment type="caution">
    <text evidence="11">The sequence shown here is derived from an EMBL/GenBank/DDBJ whole genome shotgun (WGS) entry which is preliminary data.</text>
</comment>
<reference evidence="11" key="1">
    <citation type="submission" date="2018-03" db="EMBL/GenBank/DDBJ databases">
        <authorList>
            <person name="Guldener U."/>
        </authorList>
    </citation>
    <scope>NUCLEOTIDE SEQUENCE</scope>
</reference>
<name>A0AAE8MVA7_9PEZI</name>
<dbReference type="InterPro" id="IPR038765">
    <property type="entry name" value="Papain-like_cys_pep_sf"/>
</dbReference>
<feature type="domain" description="UCH catalytic" evidence="10">
    <location>
        <begin position="260"/>
        <end position="493"/>
    </location>
</feature>
<dbReference type="AlphaFoldDB" id="A0AAE8MVA7"/>
<accession>A0AAE8MVA7</accession>
<keyword evidence="5 8" id="KW-0788">Thiol protease</keyword>
<evidence type="ECO:0000256" key="3">
    <source>
        <dbReference type="ARBA" id="ARBA00022786"/>
    </source>
</evidence>
<keyword evidence="12" id="KW-1185">Reference proteome</keyword>
<comment type="catalytic activity">
    <reaction evidence="1 8">
        <text>Thiol-dependent hydrolysis of ester, thioester, amide, peptide and isopeptide bonds formed by the C-terminal Gly of ubiquitin (a 76-residue protein attached to proteins as an intracellular targeting signal).</text>
        <dbReference type="EC" id="3.4.19.12"/>
    </reaction>
</comment>
<evidence type="ECO:0000256" key="4">
    <source>
        <dbReference type="ARBA" id="ARBA00022801"/>
    </source>
</evidence>
<dbReference type="PROSITE" id="PS52048">
    <property type="entry name" value="UCH_DOMAIN"/>
    <property type="match status" value="1"/>
</dbReference>
<dbReference type="Proteomes" id="UP001187682">
    <property type="component" value="Unassembled WGS sequence"/>
</dbReference>
<sequence length="694" mass="75084">MTTSEPMDLDSELVEKGDEAGSGEGGVEANVASNNPAMGPHQTSYTGTSPQSISVQQPGTGEQDMLGVIASREKQPFQKEAVANDEPMEGPVPIQEIRKLSPSRVASEEAIADEIVVASCHSALPKHNPTPSHTSGTAAHETVVAEAHGGTLAEGNPKASNQEYEVTTARFAPITPDPQSPREEMPIESTHDRPPAKAKLELNEDSETASEAPIASTRRNPKRSAAALVETQPVDDRVRENILDAALEPMTEAELEKWDGWIELESEPAFFNYILRELGAKDVQIQEVLCLDDDLIRQLPKPIHGLIFLFQYLSDDSDVDEESDAEETVDNACATVAMLNIVMNAPSIELGETLENFKESTKAMSSPLRGHALSTNKTIRKVHNSFTRRVDHFNADLWLSSKAEAANKKRTKRPQGRKSGKKSKKKSGESGYHFIAYVPVNGSVWELDGLKARPTKLEPVTSEDWALDALPKIWSRMEDDAGGFEFNLLAMCQSPLRDLCREIAAGARVLELIERRLDSLPGPSPTTTGAVAVPELPCPGKFPEYWVTSAMVSEAPIPPNTYHLLRLLGAIPSSTNEPSGPVSEGNGTTNEGVSIPRADFVSALREAGVLDPPAPSSSAGELFMTPEGIRLYLGALAKQVSAGQASAMARYDAEITSIGTDLERVEGRKKDYTPAIHAWVKILAEKGVLEQLVG</sequence>
<feature type="compositionally biased region" description="Basic residues" evidence="9">
    <location>
        <begin position="408"/>
        <end position="425"/>
    </location>
</feature>
<feature type="region of interest" description="Disordered" evidence="9">
    <location>
        <begin position="1"/>
        <end position="60"/>
    </location>
</feature>
<dbReference type="PRINTS" id="PR00707">
    <property type="entry name" value="UBCTHYDRLASE"/>
</dbReference>
<dbReference type="PANTHER" id="PTHR10589">
    <property type="entry name" value="UBIQUITIN CARBOXYL-TERMINAL HYDROLASE"/>
    <property type="match status" value="1"/>
</dbReference>
<dbReference type="GO" id="GO:0016579">
    <property type="term" value="P:protein deubiquitination"/>
    <property type="evidence" value="ECO:0007669"/>
    <property type="project" value="TreeGrafter"/>
</dbReference>
<evidence type="ECO:0000313" key="12">
    <source>
        <dbReference type="Proteomes" id="UP001187682"/>
    </source>
</evidence>
<evidence type="ECO:0000256" key="6">
    <source>
        <dbReference type="PROSITE-ProRule" id="PRU01393"/>
    </source>
</evidence>
<evidence type="ECO:0000256" key="8">
    <source>
        <dbReference type="RuleBase" id="RU361215"/>
    </source>
</evidence>
<keyword evidence="3 7" id="KW-0833">Ubl conjugation pathway</keyword>
<proteinExistence type="inferred from homology"/>
<dbReference type="InterPro" id="IPR036959">
    <property type="entry name" value="Peptidase_C12_UCH_sf"/>
</dbReference>
<protein>
    <recommendedName>
        <fullName evidence="8">Ubiquitin carboxyl-terminal hydrolase</fullName>
        <ecNumber evidence="8">3.4.19.12</ecNumber>
    </recommendedName>
</protein>
<organism evidence="11 12">
    <name type="scientific">Cephalotrichum gorgonifer</name>
    <dbReference type="NCBI Taxonomy" id="2041049"/>
    <lineage>
        <taxon>Eukaryota</taxon>
        <taxon>Fungi</taxon>
        <taxon>Dikarya</taxon>
        <taxon>Ascomycota</taxon>
        <taxon>Pezizomycotina</taxon>
        <taxon>Sordariomycetes</taxon>
        <taxon>Hypocreomycetidae</taxon>
        <taxon>Microascales</taxon>
        <taxon>Microascaceae</taxon>
        <taxon>Cephalotrichum</taxon>
    </lineage>
</organism>
<evidence type="ECO:0000256" key="9">
    <source>
        <dbReference type="SAM" id="MobiDB-lite"/>
    </source>
</evidence>
<dbReference type="GO" id="GO:0004843">
    <property type="term" value="F:cysteine-type deubiquitinase activity"/>
    <property type="evidence" value="ECO:0007669"/>
    <property type="project" value="UniProtKB-EC"/>
</dbReference>
<gene>
    <name evidence="11" type="ORF">DNG_04028</name>
</gene>
<dbReference type="SUPFAM" id="SSF54001">
    <property type="entry name" value="Cysteine proteinases"/>
    <property type="match status" value="1"/>
</dbReference>
<keyword evidence="4 8" id="KW-0378">Hydrolase</keyword>
<evidence type="ECO:0000259" key="10">
    <source>
        <dbReference type="PROSITE" id="PS52048"/>
    </source>
</evidence>
<dbReference type="GO" id="GO:0005737">
    <property type="term" value="C:cytoplasm"/>
    <property type="evidence" value="ECO:0007669"/>
    <property type="project" value="TreeGrafter"/>
</dbReference>
<feature type="compositionally biased region" description="Basic and acidic residues" evidence="9">
    <location>
        <begin position="180"/>
        <end position="202"/>
    </location>
</feature>
<dbReference type="Pfam" id="PF01088">
    <property type="entry name" value="Peptidase_C12"/>
    <property type="match status" value="1"/>
</dbReference>
<dbReference type="EC" id="3.4.19.12" evidence="8"/>
<dbReference type="Gene3D" id="3.40.532.10">
    <property type="entry name" value="Peptidase C12, ubiquitin carboxyl-terminal hydrolase"/>
    <property type="match status" value="1"/>
</dbReference>
<dbReference type="FunFam" id="3.40.532.10:FF:000010">
    <property type="entry name" value="Ubiquitin carboxyl-terminal hydrolase"/>
    <property type="match status" value="1"/>
</dbReference>
<evidence type="ECO:0000256" key="7">
    <source>
        <dbReference type="PROSITE-ProRule" id="PRU01394"/>
    </source>
</evidence>
<comment type="similarity">
    <text evidence="6 8">Belongs to the peptidase C12 family.</text>
</comment>
<dbReference type="InterPro" id="IPR001578">
    <property type="entry name" value="Peptidase_C12_UCH"/>
</dbReference>
<dbReference type="EMBL" id="ONZQ02000005">
    <property type="protein sequence ID" value="SPO01352.1"/>
    <property type="molecule type" value="Genomic_DNA"/>
</dbReference>
<dbReference type="GO" id="GO:0006511">
    <property type="term" value="P:ubiquitin-dependent protein catabolic process"/>
    <property type="evidence" value="ECO:0007669"/>
    <property type="project" value="UniProtKB-UniRule"/>
</dbReference>
<dbReference type="PROSITE" id="PS52049">
    <property type="entry name" value="ULD"/>
    <property type="match status" value="1"/>
</dbReference>
<evidence type="ECO:0000256" key="2">
    <source>
        <dbReference type="ARBA" id="ARBA00022670"/>
    </source>
</evidence>